<evidence type="ECO:0000313" key="1">
    <source>
        <dbReference type="EMBL" id="KKM63301.1"/>
    </source>
</evidence>
<accession>A0A0F9JLQ1</accession>
<gene>
    <name evidence="1" type="ORF">LCGC14_1512790</name>
</gene>
<organism evidence="1">
    <name type="scientific">marine sediment metagenome</name>
    <dbReference type="NCBI Taxonomy" id="412755"/>
    <lineage>
        <taxon>unclassified sequences</taxon>
        <taxon>metagenomes</taxon>
        <taxon>ecological metagenomes</taxon>
    </lineage>
</organism>
<dbReference type="EMBL" id="LAZR01011124">
    <property type="protein sequence ID" value="KKM63301.1"/>
    <property type="molecule type" value="Genomic_DNA"/>
</dbReference>
<comment type="caution">
    <text evidence="1">The sequence shown here is derived from an EMBL/GenBank/DDBJ whole genome shotgun (WGS) entry which is preliminary data.</text>
</comment>
<dbReference type="AlphaFoldDB" id="A0A0F9JLQ1"/>
<protein>
    <submittedName>
        <fullName evidence="1">Uncharacterized protein</fullName>
    </submittedName>
</protein>
<feature type="non-terminal residue" evidence="1">
    <location>
        <position position="84"/>
    </location>
</feature>
<reference evidence="1" key="1">
    <citation type="journal article" date="2015" name="Nature">
        <title>Complex archaea that bridge the gap between prokaryotes and eukaryotes.</title>
        <authorList>
            <person name="Spang A."/>
            <person name="Saw J.H."/>
            <person name="Jorgensen S.L."/>
            <person name="Zaremba-Niedzwiedzka K."/>
            <person name="Martijn J."/>
            <person name="Lind A.E."/>
            <person name="van Eijk R."/>
            <person name="Schleper C."/>
            <person name="Guy L."/>
            <person name="Ettema T.J."/>
        </authorList>
    </citation>
    <scope>NUCLEOTIDE SEQUENCE</scope>
</reference>
<name>A0A0F9JLQ1_9ZZZZ</name>
<proteinExistence type="predicted"/>
<sequence>MPKFTKNDFASPDFLAEIKAVRKEFLGMARDARAISKAMQEAKGFKAYTDNAKKAADATTRFSKSEQKLVKTLIAARNATSEEG</sequence>